<dbReference type="EMBL" id="UYYA01000846">
    <property type="protein sequence ID" value="VDM54749.1"/>
    <property type="molecule type" value="Genomic_DNA"/>
</dbReference>
<evidence type="ECO:0000313" key="2">
    <source>
        <dbReference type="Proteomes" id="UP000267027"/>
    </source>
</evidence>
<dbReference type="AlphaFoldDB" id="A0A0R3PG04"/>
<organism evidence="3">
    <name type="scientific">Angiostrongylus costaricensis</name>
    <name type="common">Nematode worm</name>
    <dbReference type="NCBI Taxonomy" id="334426"/>
    <lineage>
        <taxon>Eukaryota</taxon>
        <taxon>Metazoa</taxon>
        <taxon>Ecdysozoa</taxon>
        <taxon>Nematoda</taxon>
        <taxon>Chromadorea</taxon>
        <taxon>Rhabditida</taxon>
        <taxon>Rhabditina</taxon>
        <taxon>Rhabditomorpha</taxon>
        <taxon>Strongyloidea</taxon>
        <taxon>Metastrongylidae</taxon>
        <taxon>Angiostrongylus</taxon>
    </lineage>
</organism>
<reference evidence="3" key="1">
    <citation type="submission" date="2017-02" db="UniProtKB">
        <authorList>
            <consortium name="WormBaseParasite"/>
        </authorList>
    </citation>
    <scope>IDENTIFICATION</scope>
</reference>
<keyword evidence="2" id="KW-1185">Reference proteome</keyword>
<gene>
    <name evidence="1" type="ORF">ACOC_LOCUS3164</name>
</gene>
<dbReference type="Proteomes" id="UP000267027">
    <property type="component" value="Unassembled WGS sequence"/>
</dbReference>
<dbReference type="OrthoDB" id="5864543at2759"/>
<evidence type="ECO:0000313" key="3">
    <source>
        <dbReference type="WBParaSite" id="ACOC_0000316301-mRNA-1"/>
    </source>
</evidence>
<evidence type="ECO:0000313" key="1">
    <source>
        <dbReference type="EMBL" id="VDM54749.1"/>
    </source>
</evidence>
<sequence length="169" mass="18898">MDELKEWVTVAEIKMKENEQEKSSAMNVSGELSSLAGTIVSPHSSINNSVTSEMTTPKMLGLPKKGATNSGGMFRRTPLGMDSLNPYAEVFSRASVVQKNVSEEDTVVEKIWTKETKTEFVKNLGFYDKEQVNVEDGIREELRKGKGTMTWFKHLREANARLMNSEFGA</sequence>
<reference evidence="1 2" key="2">
    <citation type="submission" date="2018-11" db="EMBL/GenBank/DDBJ databases">
        <authorList>
            <consortium name="Pathogen Informatics"/>
        </authorList>
    </citation>
    <scope>NUCLEOTIDE SEQUENCE [LARGE SCALE GENOMIC DNA]</scope>
    <source>
        <strain evidence="1 2">Costa Rica</strain>
    </source>
</reference>
<dbReference type="WBParaSite" id="ACOC_0000316301-mRNA-1">
    <property type="protein sequence ID" value="ACOC_0000316301-mRNA-1"/>
    <property type="gene ID" value="ACOC_0000316301"/>
</dbReference>
<name>A0A0R3PG04_ANGCS</name>
<proteinExistence type="predicted"/>
<accession>A0A0R3PG04</accession>
<protein>
    <submittedName>
        <fullName evidence="1 3">Uncharacterized protein</fullName>
    </submittedName>
</protein>